<organism evidence="2 3">
    <name type="scientific">Phascolomyces articulosus</name>
    <dbReference type="NCBI Taxonomy" id="60185"/>
    <lineage>
        <taxon>Eukaryota</taxon>
        <taxon>Fungi</taxon>
        <taxon>Fungi incertae sedis</taxon>
        <taxon>Mucoromycota</taxon>
        <taxon>Mucoromycotina</taxon>
        <taxon>Mucoromycetes</taxon>
        <taxon>Mucorales</taxon>
        <taxon>Lichtheimiaceae</taxon>
        <taxon>Phascolomyces</taxon>
    </lineage>
</organism>
<gene>
    <name evidence="2" type="ORF">BDA99DRAFT_446181</name>
</gene>
<reference evidence="2" key="1">
    <citation type="journal article" date="2022" name="IScience">
        <title>Evolution of zygomycete secretomes and the origins of terrestrial fungal ecologies.</title>
        <authorList>
            <person name="Chang Y."/>
            <person name="Wang Y."/>
            <person name="Mondo S."/>
            <person name="Ahrendt S."/>
            <person name="Andreopoulos W."/>
            <person name="Barry K."/>
            <person name="Beard J."/>
            <person name="Benny G.L."/>
            <person name="Blankenship S."/>
            <person name="Bonito G."/>
            <person name="Cuomo C."/>
            <person name="Desiro A."/>
            <person name="Gervers K.A."/>
            <person name="Hundley H."/>
            <person name="Kuo A."/>
            <person name="LaButti K."/>
            <person name="Lang B.F."/>
            <person name="Lipzen A."/>
            <person name="O'Donnell K."/>
            <person name="Pangilinan J."/>
            <person name="Reynolds N."/>
            <person name="Sandor L."/>
            <person name="Smith M.E."/>
            <person name="Tsang A."/>
            <person name="Grigoriev I.V."/>
            <person name="Stajich J.E."/>
            <person name="Spatafora J.W."/>
        </authorList>
    </citation>
    <scope>NUCLEOTIDE SEQUENCE</scope>
    <source>
        <strain evidence="2">RSA 2281</strain>
    </source>
</reference>
<feature type="non-terminal residue" evidence="2">
    <location>
        <position position="1"/>
    </location>
</feature>
<dbReference type="AlphaFoldDB" id="A0AAD5P8Q8"/>
<feature type="region of interest" description="Disordered" evidence="1">
    <location>
        <begin position="197"/>
        <end position="221"/>
    </location>
</feature>
<name>A0AAD5P8Q8_9FUNG</name>
<dbReference type="Proteomes" id="UP001209540">
    <property type="component" value="Unassembled WGS sequence"/>
</dbReference>
<evidence type="ECO:0000313" key="3">
    <source>
        <dbReference type="Proteomes" id="UP001209540"/>
    </source>
</evidence>
<feature type="compositionally biased region" description="Basic and acidic residues" evidence="1">
    <location>
        <begin position="212"/>
        <end position="221"/>
    </location>
</feature>
<comment type="caution">
    <text evidence="2">The sequence shown here is derived from an EMBL/GenBank/DDBJ whole genome shotgun (WGS) entry which is preliminary data.</text>
</comment>
<dbReference type="EMBL" id="JAIXMP010000038">
    <property type="protein sequence ID" value="KAI9248588.1"/>
    <property type="molecule type" value="Genomic_DNA"/>
</dbReference>
<evidence type="ECO:0000256" key="1">
    <source>
        <dbReference type="SAM" id="MobiDB-lite"/>
    </source>
</evidence>
<reference evidence="2" key="2">
    <citation type="submission" date="2023-02" db="EMBL/GenBank/DDBJ databases">
        <authorList>
            <consortium name="DOE Joint Genome Institute"/>
            <person name="Mondo S.J."/>
            <person name="Chang Y."/>
            <person name="Wang Y."/>
            <person name="Ahrendt S."/>
            <person name="Andreopoulos W."/>
            <person name="Barry K."/>
            <person name="Beard J."/>
            <person name="Benny G.L."/>
            <person name="Blankenship S."/>
            <person name="Bonito G."/>
            <person name="Cuomo C."/>
            <person name="Desiro A."/>
            <person name="Gervers K.A."/>
            <person name="Hundley H."/>
            <person name="Kuo A."/>
            <person name="LaButti K."/>
            <person name="Lang B.F."/>
            <person name="Lipzen A."/>
            <person name="O'Donnell K."/>
            <person name="Pangilinan J."/>
            <person name="Reynolds N."/>
            <person name="Sandor L."/>
            <person name="Smith M.W."/>
            <person name="Tsang A."/>
            <person name="Grigoriev I.V."/>
            <person name="Stajich J.E."/>
            <person name="Spatafora J.W."/>
        </authorList>
    </citation>
    <scope>NUCLEOTIDE SEQUENCE</scope>
    <source>
        <strain evidence="2">RSA 2281</strain>
    </source>
</reference>
<sequence length="221" mass="25821">RPSYTWSPSPFLSEILQLDSSLFPTKMLTDEERKKLIDQYPNIDNLHYQPPDTIPTAARKMNKYQKKQDMSFKRLQYLLSGIFRPLDVLGLEISQEVNNPNVQRYLYMLKDCHALLLNVSAQINDMRNNIAFQAINPYFSTSNIANNNKFTMSPTEFQEALVQQSTTTKAIRSASNLQYKKRNFYQPQYNQSHQFFRSGPSSQQGGYLDYSRYNRNDNDDV</sequence>
<accession>A0AAD5P8Q8</accession>
<evidence type="ECO:0000313" key="2">
    <source>
        <dbReference type="EMBL" id="KAI9248588.1"/>
    </source>
</evidence>
<proteinExistence type="predicted"/>
<protein>
    <submittedName>
        <fullName evidence="2">Uncharacterized protein</fullName>
    </submittedName>
</protein>
<keyword evidence="3" id="KW-1185">Reference proteome</keyword>